<dbReference type="AlphaFoldDB" id="A0AAV7T6T5"/>
<reference evidence="1" key="1">
    <citation type="journal article" date="2022" name="bioRxiv">
        <title>Sequencing and chromosome-scale assembly of the giantPleurodeles waltlgenome.</title>
        <authorList>
            <person name="Brown T."/>
            <person name="Elewa A."/>
            <person name="Iarovenko S."/>
            <person name="Subramanian E."/>
            <person name="Araus A.J."/>
            <person name="Petzold A."/>
            <person name="Susuki M."/>
            <person name="Suzuki K.-i.T."/>
            <person name="Hayashi T."/>
            <person name="Toyoda A."/>
            <person name="Oliveira C."/>
            <person name="Osipova E."/>
            <person name="Leigh N.D."/>
            <person name="Simon A."/>
            <person name="Yun M.H."/>
        </authorList>
    </citation>
    <scope>NUCLEOTIDE SEQUENCE</scope>
    <source>
        <strain evidence="1">20211129_DDA</strain>
        <tissue evidence="1">Liver</tissue>
    </source>
</reference>
<proteinExistence type="predicted"/>
<protein>
    <submittedName>
        <fullName evidence="1">Uncharacterized protein</fullName>
    </submittedName>
</protein>
<sequence length="147" mass="16725">MQRFIARAPLRIARAVGDGSRPRQEQRFKYIAASHKKHLRFPHDVSHSTLRLSRILWGDGGPLRLSRGRETGQVDTDRPVQVLRGLKRGYCGWDPFFQWGGRAVIIFDIININKESKSAQQRAPFPFLDERPRIQGAPARSLTGGII</sequence>
<evidence type="ECO:0000313" key="2">
    <source>
        <dbReference type="Proteomes" id="UP001066276"/>
    </source>
</evidence>
<keyword evidence="2" id="KW-1185">Reference proteome</keyword>
<accession>A0AAV7T6T5</accession>
<dbReference type="EMBL" id="JANPWB010000007">
    <property type="protein sequence ID" value="KAJ1172360.1"/>
    <property type="molecule type" value="Genomic_DNA"/>
</dbReference>
<organism evidence="1 2">
    <name type="scientific">Pleurodeles waltl</name>
    <name type="common">Iberian ribbed newt</name>
    <dbReference type="NCBI Taxonomy" id="8319"/>
    <lineage>
        <taxon>Eukaryota</taxon>
        <taxon>Metazoa</taxon>
        <taxon>Chordata</taxon>
        <taxon>Craniata</taxon>
        <taxon>Vertebrata</taxon>
        <taxon>Euteleostomi</taxon>
        <taxon>Amphibia</taxon>
        <taxon>Batrachia</taxon>
        <taxon>Caudata</taxon>
        <taxon>Salamandroidea</taxon>
        <taxon>Salamandridae</taxon>
        <taxon>Pleurodelinae</taxon>
        <taxon>Pleurodeles</taxon>
    </lineage>
</organism>
<comment type="caution">
    <text evidence="1">The sequence shown here is derived from an EMBL/GenBank/DDBJ whole genome shotgun (WGS) entry which is preliminary data.</text>
</comment>
<dbReference type="Proteomes" id="UP001066276">
    <property type="component" value="Chromosome 4_1"/>
</dbReference>
<name>A0AAV7T6T5_PLEWA</name>
<gene>
    <name evidence="1" type="ORF">NDU88_004207</name>
</gene>
<evidence type="ECO:0000313" key="1">
    <source>
        <dbReference type="EMBL" id="KAJ1172360.1"/>
    </source>
</evidence>